<evidence type="ECO:0000313" key="10">
    <source>
        <dbReference type="Proteomes" id="UP000555828"/>
    </source>
</evidence>
<feature type="domain" description="Dynamin-like helical" evidence="8">
    <location>
        <begin position="202"/>
        <end position="506"/>
    </location>
</feature>
<dbReference type="EMBL" id="JACHEX010000008">
    <property type="protein sequence ID" value="MBB6063469.1"/>
    <property type="molecule type" value="Genomic_DNA"/>
</dbReference>
<dbReference type="PANTHER" id="PTHR10465">
    <property type="entry name" value="TRANSMEMBRANE GTPASE FZO1"/>
    <property type="match status" value="1"/>
</dbReference>
<protein>
    <submittedName>
        <fullName evidence="9">Small GTP-binding protein</fullName>
    </submittedName>
</protein>
<dbReference type="PANTHER" id="PTHR10465:SF0">
    <property type="entry name" value="SARCALUMENIN"/>
    <property type="match status" value="1"/>
</dbReference>
<feature type="domain" description="G" evidence="7">
    <location>
        <begin position="57"/>
        <end position="165"/>
    </location>
</feature>
<dbReference type="InterPro" id="IPR049678">
    <property type="entry name" value="LeoA-like"/>
</dbReference>
<evidence type="ECO:0000256" key="1">
    <source>
        <dbReference type="ARBA" id="ARBA00004370"/>
    </source>
</evidence>
<evidence type="ECO:0000256" key="3">
    <source>
        <dbReference type="ARBA" id="ARBA00022801"/>
    </source>
</evidence>
<keyword evidence="3" id="KW-0378">Hydrolase</keyword>
<evidence type="ECO:0000256" key="2">
    <source>
        <dbReference type="ARBA" id="ARBA00022741"/>
    </source>
</evidence>
<comment type="caution">
    <text evidence="9">The sequence shown here is derived from an EMBL/GenBank/DDBJ whole genome shotgun (WGS) entry which is preliminary data.</text>
</comment>
<accession>A0A841GTW7</accession>
<sequence length="530" mass="61601">MNLNISHEKENIILKLKSLLKKVDVLEAEFFSNEKYKSLKEKIKKAINNIENDKFSIAFFGAFSDGKSTILSVLIDELSIEISPAPTTDRIQTYKYKDYFLIDTPGLFSENLFHDELTKKYISEANVIIYVVDPVNPLKKSHFPTLKWLLSDLNKIDSTIFVINKMDEVADLEDDEDFEKAARIKKEVVSDIVRKITGFEGELKIVCVSADPYGKGLSYWKNNENYKKLSRIENLEFLISDFIEKYKNELIVKAGISVIKDSYNQIISDLNKLKDNLKRSVDEIDNQIKEQESYIQNLEDEINKSYINIKNEIHELREEILLGISAAKNKEEINNFIQSKFGKDGKILEDRINLIIEKHTSSLISDVKKIIDLSEKSINSFPELKLINSIPKEYLPIVLSIIKISNRNLGNIILKIRNFLKIPFKFKPWGAIKLAKFMKGSIFLLGFFADAVEYFNLKKLESYKEEIKNEIEKIFENLMKELTRENYIKNYFPIVNDIRNMVILLEDKRNIIVKKINKIVEISSDLIIFQ</sequence>
<dbReference type="InterPro" id="IPR027094">
    <property type="entry name" value="Mitofusin_fam"/>
</dbReference>
<dbReference type="InterPro" id="IPR006073">
    <property type="entry name" value="GTP-bd"/>
</dbReference>
<evidence type="ECO:0000256" key="5">
    <source>
        <dbReference type="ARBA" id="ARBA00023136"/>
    </source>
</evidence>
<dbReference type="GO" id="GO:0003924">
    <property type="term" value="F:GTPase activity"/>
    <property type="evidence" value="ECO:0007669"/>
    <property type="project" value="InterPro"/>
</dbReference>
<gene>
    <name evidence="9" type="ORF">HNP65_001940</name>
</gene>
<feature type="coiled-coil region" evidence="6">
    <location>
        <begin position="9"/>
        <end position="53"/>
    </location>
</feature>
<reference evidence="9 10" key="1">
    <citation type="submission" date="2020-08" db="EMBL/GenBank/DDBJ databases">
        <title>Genomic Encyclopedia of Type Strains, Phase IV (KMG-IV): sequencing the most valuable type-strain genomes for metagenomic binning, comparative biology and taxonomic classification.</title>
        <authorList>
            <person name="Goeker M."/>
        </authorList>
    </citation>
    <scope>NUCLEOTIDE SEQUENCE [LARGE SCALE GENOMIC DNA]</scope>
    <source>
        <strain evidence="9 10">DSM 13481</strain>
    </source>
</reference>
<feature type="coiled-coil region" evidence="6">
    <location>
        <begin position="260"/>
        <end position="319"/>
    </location>
</feature>
<dbReference type="InterPro" id="IPR040576">
    <property type="entry name" value="DLP_helical"/>
</dbReference>
<dbReference type="Pfam" id="PF01926">
    <property type="entry name" value="MMR_HSR1"/>
    <property type="match status" value="1"/>
</dbReference>
<dbReference type="Gene3D" id="3.40.50.300">
    <property type="entry name" value="P-loop containing nucleotide triphosphate hydrolases"/>
    <property type="match status" value="1"/>
</dbReference>
<evidence type="ECO:0000256" key="4">
    <source>
        <dbReference type="ARBA" id="ARBA00023134"/>
    </source>
</evidence>
<organism evidence="9 10">
    <name type="scientific">Thermosipho japonicus</name>
    <dbReference type="NCBI Taxonomy" id="90323"/>
    <lineage>
        <taxon>Bacteria</taxon>
        <taxon>Thermotogati</taxon>
        <taxon>Thermotogota</taxon>
        <taxon>Thermotogae</taxon>
        <taxon>Thermotogales</taxon>
        <taxon>Fervidobacteriaceae</taxon>
        <taxon>Thermosipho</taxon>
    </lineage>
</organism>
<dbReference type="NCBIfam" id="NF041922">
    <property type="entry name" value="DLP_LeoA_gen"/>
    <property type="match status" value="1"/>
</dbReference>
<comment type="subcellular location">
    <subcellularLocation>
        <location evidence="1">Membrane</location>
    </subcellularLocation>
</comment>
<feature type="coiled-coil region" evidence="6">
    <location>
        <begin position="457"/>
        <end position="484"/>
    </location>
</feature>
<dbReference type="AlphaFoldDB" id="A0A841GTW7"/>
<proteinExistence type="predicted"/>
<name>A0A841GTW7_9BACT</name>
<keyword evidence="2" id="KW-0547">Nucleotide-binding</keyword>
<dbReference type="GO" id="GO:0016020">
    <property type="term" value="C:membrane"/>
    <property type="evidence" value="ECO:0007669"/>
    <property type="project" value="UniProtKB-SubCell"/>
</dbReference>
<dbReference type="Proteomes" id="UP000555828">
    <property type="component" value="Unassembled WGS sequence"/>
</dbReference>
<keyword evidence="5" id="KW-0472">Membrane</keyword>
<dbReference type="RefSeq" id="WP_184620039.1">
    <property type="nucleotide sequence ID" value="NZ_JACHEX010000008.1"/>
</dbReference>
<dbReference type="GO" id="GO:0005525">
    <property type="term" value="F:GTP binding"/>
    <property type="evidence" value="ECO:0007669"/>
    <property type="project" value="UniProtKB-KW"/>
</dbReference>
<keyword evidence="10" id="KW-1185">Reference proteome</keyword>
<dbReference type="Pfam" id="PF18709">
    <property type="entry name" value="DLP_helical"/>
    <property type="match status" value="1"/>
</dbReference>
<keyword evidence="6" id="KW-0175">Coiled coil</keyword>
<dbReference type="SUPFAM" id="SSF52540">
    <property type="entry name" value="P-loop containing nucleoside triphosphate hydrolases"/>
    <property type="match status" value="1"/>
</dbReference>
<evidence type="ECO:0000259" key="8">
    <source>
        <dbReference type="Pfam" id="PF18709"/>
    </source>
</evidence>
<evidence type="ECO:0000256" key="6">
    <source>
        <dbReference type="SAM" id="Coils"/>
    </source>
</evidence>
<evidence type="ECO:0000259" key="7">
    <source>
        <dbReference type="Pfam" id="PF01926"/>
    </source>
</evidence>
<keyword evidence="4" id="KW-0342">GTP-binding</keyword>
<dbReference type="InterPro" id="IPR027417">
    <property type="entry name" value="P-loop_NTPase"/>
</dbReference>
<evidence type="ECO:0000313" key="9">
    <source>
        <dbReference type="EMBL" id="MBB6063469.1"/>
    </source>
</evidence>